<dbReference type="InterPro" id="IPR005184">
    <property type="entry name" value="DUF306_Meta_HslJ"/>
</dbReference>
<evidence type="ECO:0000259" key="1">
    <source>
        <dbReference type="Pfam" id="PF03724"/>
    </source>
</evidence>
<feature type="domain" description="DUF306" evidence="1">
    <location>
        <begin position="21"/>
        <end position="121"/>
    </location>
</feature>
<evidence type="ECO:0000313" key="3">
    <source>
        <dbReference type="Proteomes" id="UP000473278"/>
    </source>
</evidence>
<accession>A0A6M1SU19</accession>
<name>A0A6M1SU19_9BACT</name>
<keyword evidence="3" id="KW-1185">Reference proteome</keyword>
<comment type="caution">
    <text evidence="2">The sequence shown here is derived from an EMBL/GenBank/DDBJ whole genome shotgun (WGS) entry which is preliminary data.</text>
</comment>
<dbReference type="Pfam" id="PF03724">
    <property type="entry name" value="META"/>
    <property type="match status" value="1"/>
</dbReference>
<protein>
    <submittedName>
        <fullName evidence="2">META domain-containing protein</fullName>
    </submittedName>
</protein>
<dbReference type="InterPro" id="IPR053147">
    <property type="entry name" value="Hsp_HslJ-like"/>
</dbReference>
<dbReference type="InterPro" id="IPR038670">
    <property type="entry name" value="HslJ-like_sf"/>
</dbReference>
<reference evidence="2 3" key="1">
    <citation type="submission" date="2020-02" db="EMBL/GenBank/DDBJ databases">
        <title>Balneolaceae bacterium YR4-1, complete genome.</title>
        <authorList>
            <person name="Li Y."/>
            <person name="Wu S."/>
        </authorList>
    </citation>
    <scope>NUCLEOTIDE SEQUENCE [LARGE SCALE GENOMIC DNA]</scope>
    <source>
        <strain evidence="2 3">YR4-1</strain>
    </source>
</reference>
<dbReference type="AlphaFoldDB" id="A0A6M1SU19"/>
<dbReference type="PANTHER" id="PTHR35535:SF2">
    <property type="entry name" value="DUF306 DOMAIN-CONTAINING PROTEIN"/>
    <property type="match status" value="1"/>
</dbReference>
<organism evidence="2 3">
    <name type="scientific">Halalkalibaculum roseum</name>
    <dbReference type="NCBI Taxonomy" id="2709311"/>
    <lineage>
        <taxon>Bacteria</taxon>
        <taxon>Pseudomonadati</taxon>
        <taxon>Balneolota</taxon>
        <taxon>Balneolia</taxon>
        <taxon>Balneolales</taxon>
        <taxon>Balneolaceae</taxon>
        <taxon>Halalkalibaculum</taxon>
    </lineage>
</organism>
<proteinExistence type="predicted"/>
<dbReference type="RefSeq" id="WP_165140755.1">
    <property type="nucleotide sequence ID" value="NZ_JAALLT010000002.1"/>
</dbReference>
<dbReference type="PANTHER" id="PTHR35535">
    <property type="entry name" value="HEAT SHOCK PROTEIN HSLJ"/>
    <property type="match status" value="1"/>
</dbReference>
<gene>
    <name evidence="2" type="ORF">G3570_07240</name>
</gene>
<sequence>MFTITAFVACSGANQLSTNPADLQGDWQLTSMDGSQVQMSENYTVSFNTDGTVAGKADCNYFTGEYSASEGGSVSMNGVSTTKVNCSSNSMSNSYLNAVSGSQSFQVRGKNTLTLNTGSAQLVFSKVMSEEG</sequence>
<dbReference type="Gene3D" id="2.40.128.270">
    <property type="match status" value="1"/>
</dbReference>
<evidence type="ECO:0000313" key="2">
    <source>
        <dbReference type="EMBL" id="NGP76420.1"/>
    </source>
</evidence>
<dbReference type="EMBL" id="JAALLT010000002">
    <property type="protein sequence ID" value="NGP76420.1"/>
    <property type="molecule type" value="Genomic_DNA"/>
</dbReference>
<dbReference type="Proteomes" id="UP000473278">
    <property type="component" value="Unassembled WGS sequence"/>
</dbReference>